<protein>
    <submittedName>
        <fullName evidence="9">Putative ABC transport system permease protein</fullName>
    </submittedName>
</protein>
<accession>A0A315ZPK2</accession>
<dbReference type="PANTHER" id="PTHR30572:SF9">
    <property type="entry name" value="ABC TRANSPORTER PERMEASE PROTEIN"/>
    <property type="match status" value="1"/>
</dbReference>
<feature type="transmembrane region" description="Helical" evidence="7">
    <location>
        <begin position="497"/>
        <end position="521"/>
    </location>
</feature>
<dbReference type="GO" id="GO:0005886">
    <property type="term" value="C:plasma membrane"/>
    <property type="evidence" value="ECO:0007669"/>
    <property type="project" value="UniProtKB-SubCell"/>
</dbReference>
<dbReference type="AlphaFoldDB" id="A0A315ZPK2"/>
<feature type="compositionally biased region" description="Gly residues" evidence="6">
    <location>
        <begin position="150"/>
        <end position="159"/>
    </location>
</feature>
<gene>
    <name evidence="9" type="ORF">SAMN05216529_12522</name>
</gene>
<evidence type="ECO:0000259" key="8">
    <source>
        <dbReference type="Pfam" id="PF02687"/>
    </source>
</evidence>
<dbReference type="Proteomes" id="UP000254051">
    <property type="component" value="Unassembled WGS sequence"/>
</dbReference>
<dbReference type="Pfam" id="PF02687">
    <property type="entry name" value="FtsX"/>
    <property type="match status" value="1"/>
</dbReference>
<evidence type="ECO:0000256" key="5">
    <source>
        <dbReference type="ARBA" id="ARBA00023136"/>
    </source>
</evidence>
<feature type="transmembrane region" description="Helical" evidence="7">
    <location>
        <begin position="407"/>
        <end position="429"/>
    </location>
</feature>
<feature type="region of interest" description="Disordered" evidence="6">
    <location>
        <begin position="450"/>
        <end position="469"/>
    </location>
</feature>
<keyword evidence="3 7" id="KW-0812">Transmembrane</keyword>
<evidence type="ECO:0000256" key="4">
    <source>
        <dbReference type="ARBA" id="ARBA00022989"/>
    </source>
</evidence>
<feature type="compositionally biased region" description="Gly residues" evidence="6">
    <location>
        <begin position="458"/>
        <end position="469"/>
    </location>
</feature>
<dbReference type="EMBL" id="UHJJ01000025">
    <property type="protein sequence ID" value="SUQ16268.1"/>
    <property type="molecule type" value="Genomic_DNA"/>
</dbReference>
<feature type="compositionally biased region" description="Low complexity" evidence="6">
    <location>
        <begin position="134"/>
        <end position="149"/>
    </location>
</feature>
<evidence type="ECO:0000313" key="10">
    <source>
        <dbReference type="Proteomes" id="UP000254051"/>
    </source>
</evidence>
<keyword evidence="10" id="KW-1185">Reference proteome</keyword>
<evidence type="ECO:0000256" key="6">
    <source>
        <dbReference type="SAM" id="MobiDB-lite"/>
    </source>
</evidence>
<feature type="domain" description="ABC3 transporter permease C-terminal" evidence="8">
    <location>
        <begin position="363"/>
        <end position="442"/>
    </location>
</feature>
<keyword evidence="5 7" id="KW-0472">Membrane</keyword>
<evidence type="ECO:0000313" key="9">
    <source>
        <dbReference type="EMBL" id="SUQ16268.1"/>
    </source>
</evidence>
<proteinExistence type="predicted"/>
<evidence type="ECO:0000256" key="3">
    <source>
        <dbReference type="ARBA" id="ARBA00022692"/>
    </source>
</evidence>
<evidence type="ECO:0000256" key="2">
    <source>
        <dbReference type="ARBA" id="ARBA00022475"/>
    </source>
</evidence>
<name>A0A315ZPK2_9FIRM</name>
<dbReference type="InterPro" id="IPR050250">
    <property type="entry name" value="Macrolide_Exporter_MacB"/>
</dbReference>
<feature type="region of interest" description="Disordered" evidence="6">
    <location>
        <begin position="128"/>
        <end position="159"/>
    </location>
</feature>
<keyword evidence="2" id="KW-1003">Cell membrane</keyword>
<dbReference type="GO" id="GO:0022857">
    <property type="term" value="F:transmembrane transporter activity"/>
    <property type="evidence" value="ECO:0007669"/>
    <property type="project" value="TreeGrafter"/>
</dbReference>
<sequence>MMMILINAFKSITRSKGRNILIGIIVVTIAASSSIALAIKSAANTAKETGLENQTITGSISVDRQKLMESAQGDTDSGDQADMSAMRELMQQYSDLSLDELKTYSESDYVKEFYYTASASLDAAGDIEAYSTESSSDSSDSDNNQNDMPGGMGGGMGNGMASGGFGGMTMGDFSITGYSSESAMTKFISGESKISSGEMFDVESSDLNCLISNELAVFNGLSVGDTITLANPSAEDETYSFTISGIYTNTSSTDSSNQMRFSTAQDPANLICISYNALKAVTDNSESVATTSTDDNGNETTTALSMQTSGTYVFSDKTNYESFSKELTSKGLSEYYTLSSSDINNYESSLVPLENLSSFATTLLFIILGVGAIILIVLNIFNIRERKYEVGVLTAIGIKKGKVAMQYITELLAVTFISVIIGTGIGAAASVPVSNNLLASQVSAQEAAQDSQQQNFGRPGGGGQGGGQAGGSGGMFGNSANAVEYLDTIDATISLDILGQLVGIGILLTILSSLAGVIFVLRYEPLKILANRT</sequence>
<evidence type="ECO:0000256" key="7">
    <source>
        <dbReference type="SAM" id="Phobius"/>
    </source>
</evidence>
<dbReference type="RefSeq" id="WP_207657742.1">
    <property type="nucleotide sequence ID" value="NZ_QGDS01000025.1"/>
</dbReference>
<organism evidence="9 10">
    <name type="scientific">Faecalicatena contorta</name>
    <dbReference type="NCBI Taxonomy" id="39482"/>
    <lineage>
        <taxon>Bacteria</taxon>
        <taxon>Bacillati</taxon>
        <taxon>Bacillota</taxon>
        <taxon>Clostridia</taxon>
        <taxon>Lachnospirales</taxon>
        <taxon>Lachnospiraceae</taxon>
        <taxon>Faecalicatena</taxon>
    </lineage>
</organism>
<comment type="subcellular location">
    <subcellularLocation>
        <location evidence="1">Cell membrane</location>
        <topology evidence="1">Multi-pass membrane protein</topology>
    </subcellularLocation>
</comment>
<keyword evidence="4 7" id="KW-1133">Transmembrane helix</keyword>
<reference evidence="10" key="1">
    <citation type="submission" date="2017-07" db="EMBL/GenBank/DDBJ databases">
        <authorList>
            <person name="Varghese N."/>
            <person name="Submissions S."/>
        </authorList>
    </citation>
    <scope>NUCLEOTIDE SEQUENCE [LARGE SCALE GENOMIC DNA]</scope>
    <source>
        <strain evidence="10">NLAE-zl-C134</strain>
    </source>
</reference>
<dbReference type="InterPro" id="IPR003838">
    <property type="entry name" value="ABC3_permease_C"/>
</dbReference>
<feature type="transmembrane region" description="Helical" evidence="7">
    <location>
        <begin position="359"/>
        <end position="381"/>
    </location>
</feature>
<evidence type="ECO:0000256" key="1">
    <source>
        <dbReference type="ARBA" id="ARBA00004651"/>
    </source>
</evidence>
<dbReference type="PANTHER" id="PTHR30572">
    <property type="entry name" value="MEMBRANE COMPONENT OF TRANSPORTER-RELATED"/>
    <property type="match status" value="1"/>
</dbReference>